<organism evidence="2 3">
    <name type="scientific">Rhizobium meliloti</name>
    <name type="common">Ensifer meliloti</name>
    <name type="synonym">Sinorhizobium meliloti</name>
    <dbReference type="NCBI Taxonomy" id="382"/>
    <lineage>
        <taxon>Bacteria</taxon>
        <taxon>Pseudomonadati</taxon>
        <taxon>Pseudomonadota</taxon>
        <taxon>Alphaproteobacteria</taxon>
        <taxon>Hyphomicrobiales</taxon>
        <taxon>Rhizobiaceae</taxon>
        <taxon>Sinorhizobium/Ensifer group</taxon>
        <taxon>Sinorhizobium</taxon>
    </lineage>
</organism>
<dbReference type="RefSeq" id="WP_153349658.1">
    <property type="nucleotide sequence ID" value="NZ_WISR01000124.1"/>
</dbReference>
<dbReference type="SMART" id="SM01040">
    <property type="entry name" value="Bro-N"/>
    <property type="match status" value="1"/>
</dbReference>
<protein>
    <submittedName>
        <fullName evidence="2">BRO family protein</fullName>
    </submittedName>
</protein>
<comment type="caution">
    <text evidence="2">The sequence shown here is derived from an EMBL/GenBank/DDBJ whole genome shotgun (WGS) entry which is preliminary data.</text>
</comment>
<proteinExistence type="predicted"/>
<evidence type="ECO:0000313" key="3">
    <source>
        <dbReference type="Proteomes" id="UP000429484"/>
    </source>
</evidence>
<dbReference type="PROSITE" id="PS51750">
    <property type="entry name" value="BRO_N"/>
    <property type="match status" value="1"/>
</dbReference>
<dbReference type="AlphaFoldDB" id="A0AAW9TPA2"/>
<reference evidence="2 3" key="1">
    <citation type="journal article" date="2013" name="Genome Biol.">
        <title>Comparative genomics of the core and accessory genomes of 48 Sinorhizobium strains comprising five genospecies.</title>
        <authorList>
            <person name="Sugawara M."/>
            <person name="Epstein B."/>
            <person name="Badgley B.D."/>
            <person name="Unno T."/>
            <person name="Xu L."/>
            <person name="Reese J."/>
            <person name="Gyaneshwar P."/>
            <person name="Denny R."/>
            <person name="Mudge J."/>
            <person name="Bharti A.K."/>
            <person name="Farmer A.D."/>
            <person name="May G.D."/>
            <person name="Woodward J.E."/>
            <person name="Medigue C."/>
            <person name="Vallenet D."/>
            <person name="Lajus A."/>
            <person name="Rouy Z."/>
            <person name="Martinez-Vaz B."/>
            <person name="Tiffin P."/>
            <person name="Young N.D."/>
            <person name="Sadowsky M.J."/>
        </authorList>
    </citation>
    <scope>NUCLEOTIDE SEQUENCE [LARGE SCALE GENOMIC DNA]</scope>
    <source>
        <strain evidence="2 3">N6B1</strain>
    </source>
</reference>
<evidence type="ECO:0000313" key="2">
    <source>
        <dbReference type="EMBL" id="MQW33547.1"/>
    </source>
</evidence>
<sequence length="235" mass="26815">MNQPSLFNFKGRDVRTVMIDDQPWFAGADMLTVLFGKAGGNGWAYAMLSPEEQTKVDRTYLGLRPGKQMVVVSESGLYKLVMRSDKPEAKDFQNWVTRVVLPAIRKDGGYIQGEEHVVSGAMSEDELVFKAMEVMKRKIDRLSSENARMEAVINEHLTHMTVGEYREHHHRYWPQSVTSRLSRRAKAICETERVEVTKQQRKLDLGHRVMDTAVNVYPIEILDRAAAELGVFEDA</sequence>
<accession>A0AAW9TPA2</accession>
<dbReference type="InterPro" id="IPR003497">
    <property type="entry name" value="BRO_N_domain"/>
</dbReference>
<dbReference type="Pfam" id="PF02498">
    <property type="entry name" value="Bro-N"/>
    <property type="match status" value="1"/>
</dbReference>
<dbReference type="PANTHER" id="PTHR36180">
    <property type="entry name" value="DNA-BINDING PROTEIN-RELATED-RELATED"/>
    <property type="match status" value="1"/>
</dbReference>
<evidence type="ECO:0000259" key="1">
    <source>
        <dbReference type="PROSITE" id="PS51750"/>
    </source>
</evidence>
<feature type="domain" description="Bro-N" evidence="1">
    <location>
        <begin position="1"/>
        <end position="108"/>
    </location>
</feature>
<dbReference type="Proteomes" id="UP000429484">
    <property type="component" value="Unassembled WGS sequence"/>
</dbReference>
<dbReference type="EMBL" id="WISR01000124">
    <property type="protein sequence ID" value="MQW33547.1"/>
    <property type="molecule type" value="Genomic_DNA"/>
</dbReference>
<gene>
    <name evidence="2" type="ORF">GHK53_12245</name>
</gene>
<dbReference type="PANTHER" id="PTHR36180:SF2">
    <property type="entry name" value="BRO FAMILY PROTEIN"/>
    <property type="match status" value="1"/>
</dbReference>
<name>A0AAW9TPA2_RHIML</name>